<evidence type="ECO:0000256" key="1">
    <source>
        <dbReference type="SAM" id="Phobius"/>
    </source>
</evidence>
<dbReference type="AlphaFoldDB" id="A0A8K1ZYL3"/>
<proteinExistence type="predicted"/>
<feature type="transmembrane region" description="Helical" evidence="1">
    <location>
        <begin position="29"/>
        <end position="52"/>
    </location>
</feature>
<evidence type="ECO:0000313" key="3">
    <source>
        <dbReference type="Proteomes" id="UP000607397"/>
    </source>
</evidence>
<gene>
    <name evidence="2" type="ORF">GS597_08450</name>
</gene>
<dbReference type="EMBL" id="WVIC01000014">
    <property type="protein sequence ID" value="NCJ06537.1"/>
    <property type="molecule type" value="Genomic_DNA"/>
</dbReference>
<keyword evidence="1" id="KW-0812">Transmembrane</keyword>
<reference evidence="2" key="1">
    <citation type="submission" date="2019-12" db="EMBL/GenBank/DDBJ databases">
        <title>High-Quality draft genome sequences of three cyanobacteria isolated from the limestone walls of the Old Cathedral of Coimbra.</title>
        <authorList>
            <person name="Tiago I."/>
            <person name="Soares F."/>
            <person name="Portugal A."/>
        </authorList>
    </citation>
    <scope>NUCLEOTIDE SEQUENCE [LARGE SCALE GENOMIC DNA]</scope>
    <source>
        <strain evidence="2">C</strain>
    </source>
</reference>
<organism evidence="2 3">
    <name type="scientific">Petrachloros mirabilis ULC683</name>
    <dbReference type="NCBI Taxonomy" id="2781853"/>
    <lineage>
        <taxon>Bacteria</taxon>
        <taxon>Bacillati</taxon>
        <taxon>Cyanobacteriota</taxon>
        <taxon>Cyanophyceae</taxon>
        <taxon>Synechococcales</taxon>
        <taxon>Petrachlorosaceae</taxon>
        <taxon>Petrachloros</taxon>
        <taxon>Petrachloros mirabilis</taxon>
    </lineage>
</organism>
<accession>A0A8K1ZYL3</accession>
<protein>
    <submittedName>
        <fullName evidence="2">Uncharacterized protein</fullName>
    </submittedName>
</protein>
<keyword evidence="3" id="KW-1185">Reference proteome</keyword>
<dbReference type="Proteomes" id="UP000607397">
    <property type="component" value="Unassembled WGS sequence"/>
</dbReference>
<evidence type="ECO:0000313" key="2">
    <source>
        <dbReference type="EMBL" id="NCJ06537.1"/>
    </source>
</evidence>
<name>A0A8K1ZYL3_9CYAN</name>
<keyword evidence="1" id="KW-0472">Membrane</keyword>
<keyword evidence="1" id="KW-1133">Transmembrane helix</keyword>
<comment type="caution">
    <text evidence="2">The sequence shown here is derived from an EMBL/GenBank/DDBJ whole genome shotgun (WGS) entry which is preliminary data.</text>
</comment>
<dbReference type="RefSeq" id="WP_161825018.1">
    <property type="nucleotide sequence ID" value="NZ_WVIC01000014.1"/>
</dbReference>
<sequence length="778" mass="84384">MNAPFLQPRLVKQMLLRCRQLRTQQQESGYIVVVTAGLSLALLGLLSAYALLAKVEDTSARASTDSQSGFYAAEAGLNRRAQELRENFQFGNRPVGTSPSSIDACLGSNSQAQGSGDFGCQRYAFTGARPGQIPHSATTYVVPRNNGEPLLTGRVPPGEQFQNLHMIEYGYSLYSVGQKDVEGQPQTEAVLEMDIRSREIPMFQFAAFYRDDLELWPGPPMVLTGPVHSNSSIFFGANERLDVNSQITAAGQFFLKRKYDNSTTPGSNRVSAANPVGALIDLWQAIGNPNTAPLQESVLKQTWGTQIQLGIDPVELPTVNALDKSGQYYNLADIRVEYKPGQTIPFAIWSNDRSSNKDLSDDELKSLRQPVLISKAMADAGLCDAAVGTVPVTLAGLTTQQRTAVVNALQAAILQDSNTIAFSTLGTALNQPPHNASGGLRARFVTNLQSQSLLSAVLTTLLTTISNQSPHNLAALTGQCFVAPPVQNVTTFFNNREGRQMQLLQMNIKGFTLWNHDGRYLDGSGQLVSAKERLFKQAAADSNAPTGSFQRLGLSGIDGKDGTSQGGFVMHARVADNTANANGNQSPYGFVLTGGSQLFGLARSTNISDPTGLTVASDQAIYVQGNYNSVNKQPAALLGDSMNVLSNSCLNSDFVVNCGVQNSSPNASDATTILNAGLLGGTDITRTGQSGQTGYNGGLENYPRFHETWGSNRILRYRGSFVSLGQPNRVRGRWIDQRYAAPRRDWEYDTDFNDARDLPPLTPKFVFLRQETFVRKFD</sequence>